<evidence type="ECO:0000313" key="3">
    <source>
        <dbReference type="EMBL" id="OIN12744.1"/>
    </source>
</evidence>
<dbReference type="SUPFAM" id="SSF52821">
    <property type="entry name" value="Rhodanese/Cell cycle control phosphatase"/>
    <property type="match status" value="1"/>
</dbReference>
<dbReference type="STRING" id="1414654.BFR47_11265"/>
<dbReference type="Gene3D" id="3.40.250.10">
    <property type="entry name" value="Rhodanese-like domain"/>
    <property type="match status" value="1"/>
</dbReference>
<name>A0A1J4QFG1_9GAMM</name>
<reference evidence="3 4" key="1">
    <citation type="submission" date="2016-07" db="EMBL/GenBank/DDBJ databases">
        <title>Draft Genome Sequence of Oceanisphaera psychrotolerans, isolated from coastal sediment samples.</title>
        <authorList>
            <person name="Zhuo S."/>
            <person name="Ruan Z."/>
        </authorList>
    </citation>
    <scope>NUCLEOTIDE SEQUENCE [LARGE SCALE GENOMIC DNA]</scope>
    <source>
        <strain evidence="3 4">LAM-WHM-ZC</strain>
    </source>
</reference>
<protein>
    <recommendedName>
        <fullName evidence="2">Rhodanese domain-containing protein</fullName>
    </recommendedName>
</protein>
<feature type="domain" description="Rhodanese" evidence="2">
    <location>
        <begin position="21"/>
        <end position="110"/>
    </location>
</feature>
<evidence type="ECO:0000313" key="4">
    <source>
        <dbReference type="Proteomes" id="UP000243073"/>
    </source>
</evidence>
<evidence type="ECO:0000259" key="2">
    <source>
        <dbReference type="PROSITE" id="PS50206"/>
    </source>
</evidence>
<keyword evidence="1" id="KW-0732">Signal</keyword>
<gene>
    <name evidence="3" type="ORF">BFR47_11265</name>
</gene>
<feature type="chain" id="PRO_5009632375" description="Rhodanese domain-containing protein" evidence="1">
    <location>
        <begin position="23"/>
        <end position="133"/>
    </location>
</feature>
<dbReference type="AlphaFoldDB" id="A0A1J4QFG1"/>
<keyword evidence="4" id="KW-1185">Reference proteome</keyword>
<accession>A0A1J4QFG1</accession>
<dbReference type="InterPro" id="IPR001763">
    <property type="entry name" value="Rhodanese-like_dom"/>
</dbReference>
<dbReference type="Pfam" id="PF00581">
    <property type="entry name" value="Rhodanese"/>
    <property type="match status" value="1"/>
</dbReference>
<dbReference type="InterPro" id="IPR036873">
    <property type="entry name" value="Rhodanese-like_dom_sf"/>
</dbReference>
<feature type="signal peptide" evidence="1">
    <location>
        <begin position="1"/>
        <end position="22"/>
    </location>
</feature>
<dbReference type="PROSITE" id="PS50206">
    <property type="entry name" value="RHODANESE_3"/>
    <property type="match status" value="1"/>
</dbReference>
<comment type="caution">
    <text evidence="3">The sequence shown here is derived from an EMBL/GenBank/DDBJ whole genome shotgun (WGS) entry which is preliminary data.</text>
</comment>
<dbReference type="OrthoDB" id="9814704at2"/>
<proteinExistence type="predicted"/>
<sequence length="133" mass="14357">MHHRIIAFLPSLLLSLSFTAMAAKPVWIDVGSPEEYAREHLTDAVHIPHTRIAQGVTARYPDKNTPLNLYDRGGNRARQASEALQVLGYRKVMDKGGLASLKAGGLATRQADVQPVLTQTSTESGTQAGIPAQ</sequence>
<dbReference type="PANTHER" id="PTHR43031:SF1">
    <property type="entry name" value="PYRIDINE NUCLEOTIDE-DISULPHIDE OXIDOREDUCTASE"/>
    <property type="match status" value="1"/>
</dbReference>
<dbReference type="PANTHER" id="PTHR43031">
    <property type="entry name" value="FAD-DEPENDENT OXIDOREDUCTASE"/>
    <property type="match status" value="1"/>
</dbReference>
<organism evidence="3 4">
    <name type="scientific">Oceanisphaera psychrotolerans</name>
    <dbReference type="NCBI Taxonomy" id="1414654"/>
    <lineage>
        <taxon>Bacteria</taxon>
        <taxon>Pseudomonadati</taxon>
        <taxon>Pseudomonadota</taxon>
        <taxon>Gammaproteobacteria</taxon>
        <taxon>Aeromonadales</taxon>
        <taxon>Aeromonadaceae</taxon>
        <taxon>Oceanisphaera</taxon>
    </lineage>
</organism>
<evidence type="ECO:0000256" key="1">
    <source>
        <dbReference type="SAM" id="SignalP"/>
    </source>
</evidence>
<dbReference type="EMBL" id="MDKE01000009">
    <property type="protein sequence ID" value="OIN12744.1"/>
    <property type="molecule type" value="Genomic_DNA"/>
</dbReference>
<dbReference type="InterPro" id="IPR050229">
    <property type="entry name" value="GlpE_sulfurtransferase"/>
</dbReference>
<dbReference type="SMART" id="SM00450">
    <property type="entry name" value="RHOD"/>
    <property type="match status" value="1"/>
</dbReference>
<dbReference type="CDD" id="cd00158">
    <property type="entry name" value="RHOD"/>
    <property type="match status" value="1"/>
</dbReference>
<dbReference type="Proteomes" id="UP000243073">
    <property type="component" value="Unassembled WGS sequence"/>
</dbReference>
<dbReference type="RefSeq" id="WP_071471810.1">
    <property type="nucleotide sequence ID" value="NZ_MDKE01000009.1"/>
</dbReference>